<dbReference type="AlphaFoldDB" id="A0A8T2FY23"/>
<protein>
    <submittedName>
        <fullName evidence="2">Uncharacterized protein</fullName>
    </submittedName>
</protein>
<evidence type="ECO:0000256" key="1">
    <source>
        <dbReference type="SAM" id="MobiDB-lite"/>
    </source>
</evidence>
<accession>A0A8T2FY23</accession>
<evidence type="ECO:0000313" key="2">
    <source>
        <dbReference type="EMBL" id="KAG7640679.1"/>
    </source>
</evidence>
<dbReference type="Proteomes" id="UP000694251">
    <property type="component" value="Chromosome 2"/>
</dbReference>
<name>A0A8T2FY23_ARASU</name>
<organism evidence="2 3">
    <name type="scientific">Arabidopsis suecica</name>
    <name type="common">Swedish thale-cress</name>
    <name type="synonym">Cardaminopsis suecica</name>
    <dbReference type="NCBI Taxonomy" id="45249"/>
    <lineage>
        <taxon>Eukaryota</taxon>
        <taxon>Viridiplantae</taxon>
        <taxon>Streptophyta</taxon>
        <taxon>Embryophyta</taxon>
        <taxon>Tracheophyta</taxon>
        <taxon>Spermatophyta</taxon>
        <taxon>Magnoliopsida</taxon>
        <taxon>eudicotyledons</taxon>
        <taxon>Gunneridae</taxon>
        <taxon>Pentapetalae</taxon>
        <taxon>rosids</taxon>
        <taxon>malvids</taxon>
        <taxon>Brassicales</taxon>
        <taxon>Brassicaceae</taxon>
        <taxon>Camelineae</taxon>
        <taxon>Arabidopsis</taxon>
    </lineage>
</organism>
<feature type="region of interest" description="Disordered" evidence="1">
    <location>
        <begin position="397"/>
        <end position="416"/>
    </location>
</feature>
<comment type="caution">
    <text evidence="2">The sequence shown here is derived from an EMBL/GenBank/DDBJ whole genome shotgun (WGS) entry which is preliminary data.</text>
</comment>
<reference evidence="2 3" key="1">
    <citation type="submission" date="2020-12" db="EMBL/GenBank/DDBJ databases">
        <title>Concerted genomic and epigenomic changes stabilize Arabidopsis allopolyploids.</title>
        <authorList>
            <person name="Chen Z."/>
        </authorList>
    </citation>
    <scope>NUCLEOTIDE SEQUENCE [LARGE SCALE GENOMIC DNA]</scope>
    <source>
        <strain evidence="2">As9502</strain>
        <tissue evidence="2">Leaf</tissue>
    </source>
</reference>
<dbReference type="OrthoDB" id="1102328at2759"/>
<proteinExistence type="predicted"/>
<keyword evidence="3" id="KW-1185">Reference proteome</keyword>
<sequence length="436" mass="49036">MAMIVRLVRGEWKRYESVCYEHVVELDGLCLAVKLHERDTFAKVVEAVKERLTLSLKDEVELSYQWPQWMMSSDLQRANLIHILDDEDMTLFMAICSDLEEVHLKDKNDAGTHLGRSCITIRENAGETGVGSVAPRNLTQGQPRATAKGKERVLYKERYMDLDSVGGQLDMTPANAQDNVVRGQRSSNTEESIHLTLGSEDPASGDVSVVALSSTYSTFKTPSNSITFSSEELMDQDELSSNNCLARIGQDEVEHYYSDPVGPLYMAPINTPRMSRVNNIVRGEIIATQEQVMALNTQVYPMPSHAAYVVHLKRNIVSIFKSEELSFLVASATRAYRLSDFNRIFAEGKGMPYLKSEMHFMKCETKKTRHLRLPFGKGHAHVENCSYINSVFPCHSSDDKGGNRCRNNGRRPPHSSISEIGVQGVLSWDKEKFFGE</sequence>
<dbReference type="EMBL" id="JAEFBJ010000002">
    <property type="protein sequence ID" value="KAG7640679.1"/>
    <property type="molecule type" value="Genomic_DNA"/>
</dbReference>
<evidence type="ECO:0000313" key="3">
    <source>
        <dbReference type="Proteomes" id="UP000694251"/>
    </source>
</evidence>
<gene>
    <name evidence="2" type="ORF">ISN44_As02g005770</name>
</gene>